<feature type="transmembrane region" description="Helical" evidence="5">
    <location>
        <begin position="114"/>
        <end position="135"/>
    </location>
</feature>
<dbReference type="GO" id="GO:0016020">
    <property type="term" value="C:membrane"/>
    <property type="evidence" value="ECO:0007669"/>
    <property type="project" value="UniProtKB-SubCell"/>
</dbReference>
<evidence type="ECO:0000256" key="3">
    <source>
        <dbReference type="ARBA" id="ARBA00022989"/>
    </source>
</evidence>
<keyword evidence="3 5" id="KW-1133">Transmembrane helix</keyword>
<dbReference type="AlphaFoldDB" id="A0A1R3WV58"/>
<dbReference type="Pfam" id="PF07298">
    <property type="entry name" value="NnrU"/>
    <property type="match status" value="1"/>
</dbReference>
<keyword evidence="8" id="KW-1185">Reference proteome</keyword>
<evidence type="ECO:0000256" key="5">
    <source>
        <dbReference type="SAM" id="Phobius"/>
    </source>
</evidence>
<evidence type="ECO:0000256" key="4">
    <source>
        <dbReference type="ARBA" id="ARBA00023136"/>
    </source>
</evidence>
<keyword evidence="2 5" id="KW-0812">Transmembrane</keyword>
<protein>
    <submittedName>
        <fullName evidence="7">Uncharacterized membrane protein</fullName>
    </submittedName>
</protein>
<proteinExistence type="predicted"/>
<dbReference type="OrthoDB" id="7828645at2"/>
<reference evidence="7 8" key="1">
    <citation type="submission" date="2017-01" db="EMBL/GenBank/DDBJ databases">
        <authorList>
            <person name="Mah S.A."/>
            <person name="Swanson W.J."/>
            <person name="Moy G.W."/>
            <person name="Vacquier V.D."/>
        </authorList>
    </citation>
    <scope>NUCLEOTIDE SEQUENCE [LARGE SCALE GENOMIC DNA]</scope>
    <source>
        <strain evidence="7 8">DSM 21219</strain>
    </source>
</reference>
<evidence type="ECO:0000256" key="2">
    <source>
        <dbReference type="ARBA" id="ARBA00022692"/>
    </source>
</evidence>
<feature type="transmembrane region" description="Helical" evidence="5">
    <location>
        <begin position="198"/>
        <end position="217"/>
    </location>
</feature>
<dbReference type="InterPro" id="IPR009915">
    <property type="entry name" value="NnrU_dom"/>
</dbReference>
<dbReference type="Gene3D" id="1.20.120.1630">
    <property type="match status" value="1"/>
</dbReference>
<feature type="domain" description="NnrU" evidence="6">
    <location>
        <begin position="7"/>
        <end position="221"/>
    </location>
</feature>
<feature type="transmembrane region" description="Helical" evidence="5">
    <location>
        <begin position="6"/>
        <end position="26"/>
    </location>
</feature>
<organism evidence="7 8">
    <name type="scientific">Pontibaca methylaminivorans</name>
    <dbReference type="NCBI Taxonomy" id="515897"/>
    <lineage>
        <taxon>Bacteria</taxon>
        <taxon>Pseudomonadati</taxon>
        <taxon>Pseudomonadota</taxon>
        <taxon>Alphaproteobacteria</taxon>
        <taxon>Rhodobacterales</taxon>
        <taxon>Roseobacteraceae</taxon>
        <taxon>Pontibaca</taxon>
    </lineage>
</organism>
<evidence type="ECO:0000259" key="6">
    <source>
        <dbReference type="Pfam" id="PF07298"/>
    </source>
</evidence>
<evidence type="ECO:0000256" key="1">
    <source>
        <dbReference type="ARBA" id="ARBA00004141"/>
    </source>
</evidence>
<dbReference type="Proteomes" id="UP000192455">
    <property type="component" value="Unassembled WGS sequence"/>
</dbReference>
<evidence type="ECO:0000313" key="8">
    <source>
        <dbReference type="Proteomes" id="UP000192455"/>
    </source>
</evidence>
<dbReference type="STRING" id="515897.SAMN05421849_1595"/>
<dbReference type="EMBL" id="FTPS01000001">
    <property type="protein sequence ID" value="SIT81998.1"/>
    <property type="molecule type" value="Genomic_DNA"/>
</dbReference>
<accession>A0A1R3WV58</accession>
<sequence length="223" mass="24472">MGGWGEFIAAFAAFFASHVIPMRPAIRSRLMARMGVRGYFMGFSALSVAVLIWLIIAAHGAPYVEILPPWRIWRWAPVLVMPFVVALVVAGMMRVNPLSFGGVGRRPFDPADPGILGFTRHPMLIALLLWSVAHLLANGDLAHVILFGMFAGFAVMGMALTDRRKRRDLGAEAWADLARNTGWFSPSRLAGLRPDPRATLLVLLTFAVLLWLHPLVIGVSPLP</sequence>
<evidence type="ECO:0000313" key="7">
    <source>
        <dbReference type="EMBL" id="SIT81998.1"/>
    </source>
</evidence>
<feature type="transmembrane region" description="Helical" evidence="5">
    <location>
        <begin position="38"/>
        <end position="60"/>
    </location>
</feature>
<feature type="transmembrane region" description="Helical" evidence="5">
    <location>
        <begin position="72"/>
        <end position="93"/>
    </location>
</feature>
<dbReference type="RefSeq" id="WP_076649283.1">
    <property type="nucleotide sequence ID" value="NZ_FTPS01000001.1"/>
</dbReference>
<gene>
    <name evidence="7" type="ORF">SAMN05421849_1595</name>
</gene>
<keyword evidence="4 5" id="KW-0472">Membrane</keyword>
<comment type="subcellular location">
    <subcellularLocation>
        <location evidence="1">Membrane</location>
        <topology evidence="1">Multi-pass membrane protein</topology>
    </subcellularLocation>
</comment>
<name>A0A1R3WV58_9RHOB</name>
<feature type="transmembrane region" description="Helical" evidence="5">
    <location>
        <begin position="141"/>
        <end position="160"/>
    </location>
</feature>